<name>A0A5M9I4J8_9FIRM</name>
<comment type="caution">
    <text evidence="1">The sequence shown here is derived from an EMBL/GenBank/DDBJ whole genome shotgun (WGS) entry which is preliminary data.</text>
</comment>
<dbReference type="EMBL" id="VMSO01000002">
    <property type="protein sequence ID" value="KAA8502525.1"/>
    <property type="molecule type" value="Genomic_DNA"/>
</dbReference>
<evidence type="ECO:0000313" key="1">
    <source>
        <dbReference type="EMBL" id="KAA8502525.1"/>
    </source>
</evidence>
<dbReference type="Proteomes" id="UP000322025">
    <property type="component" value="Unassembled WGS sequence"/>
</dbReference>
<protein>
    <submittedName>
        <fullName evidence="1">Uncharacterized protein</fullName>
    </submittedName>
</protein>
<evidence type="ECO:0000313" key="2">
    <source>
        <dbReference type="Proteomes" id="UP000322025"/>
    </source>
</evidence>
<organism evidence="1 2">
    <name type="scientific">Mediterraneibacter catenae</name>
    <dbReference type="NCBI Taxonomy" id="2594882"/>
    <lineage>
        <taxon>Bacteria</taxon>
        <taxon>Bacillati</taxon>
        <taxon>Bacillota</taxon>
        <taxon>Clostridia</taxon>
        <taxon>Lachnospirales</taxon>
        <taxon>Lachnospiraceae</taxon>
        <taxon>Mediterraneibacter</taxon>
    </lineage>
</organism>
<keyword evidence="2" id="KW-1185">Reference proteome</keyword>
<reference evidence="1" key="1">
    <citation type="submission" date="2019-07" db="EMBL/GenBank/DDBJ databases">
        <authorList>
            <person name="Wongkuna S."/>
            <person name="Scaria J."/>
        </authorList>
    </citation>
    <scope>NUCLEOTIDE SEQUENCE [LARGE SCALE GENOMIC DNA]</scope>
    <source>
        <strain evidence="1">SW178</strain>
    </source>
</reference>
<dbReference type="OrthoDB" id="669028at2"/>
<proteinExistence type="predicted"/>
<dbReference type="AlphaFoldDB" id="A0A5M9I4J8"/>
<accession>A0A5M9I4J8</accession>
<gene>
    <name evidence="1" type="ORF">FNY66_02525</name>
</gene>
<sequence>MSNREERIADRHLDKITINYFDKLVQITCDEALKNYLEEPGNGAVELSAHILKEHKKRQKSELKISKDSLAIEILAHTYADIFSETVSSAELHLPAALSKAVLKLMKQVHAHTEIIDCGESDVDNNRWIWDGLTVFKKIIYKALGDRA</sequence>
<dbReference type="RefSeq" id="WP_150310190.1">
    <property type="nucleotide sequence ID" value="NZ_VMSO01000002.1"/>
</dbReference>